<dbReference type="EC" id="3.4.21.89" evidence="5"/>
<dbReference type="EMBL" id="JAMZFW010000001">
    <property type="protein sequence ID" value="MCP1100914.1"/>
    <property type="molecule type" value="Genomic_DNA"/>
</dbReference>
<dbReference type="InterPro" id="IPR036286">
    <property type="entry name" value="LexA/Signal_pep-like_sf"/>
</dbReference>
<keyword evidence="7" id="KW-0378">Hydrolase</keyword>
<dbReference type="CDD" id="cd06530">
    <property type="entry name" value="S26_SPase_I"/>
    <property type="match status" value="1"/>
</dbReference>
<dbReference type="PRINTS" id="PR00728">
    <property type="entry name" value="SIGNALPTASE"/>
</dbReference>
<reference evidence="7 8" key="1">
    <citation type="journal article" date="2022" name="Genome Biol. Evol.">
        <title>Host diet, physiology and behaviors set the stage for Lachnospiraceae cladogenesis.</title>
        <authorList>
            <person name="Vera-Ponce De Leon A."/>
            <person name="Schneider M."/>
            <person name="Jahnes B.C."/>
            <person name="Sadowski V."/>
            <person name="Camuy-Velez L.A."/>
            <person name="Duan J."/>
            <person name="Sabree Z.L."/>
        </authorList>
    </citation>
    <scope>NUCLEOTIDE SEQUENCE [LARGE SCALE GENOMIC DNA]</scope>
    <source>
        <strain evidence="7 8">PAL113</strain>
    </source>
</reference>
<name>A0ABT1E5R3_9FIRM</name>
<evidence type="ECO:0000256" key="3">
    <source>
        <dbReference type="ARBA" id="ARBA00022989"/>
    </source>
</evidence>
<dbReference type="SUPFAM" id="SSF51306">
    <property type="entry name" value="LexA/Signal peptidase"/>
    <property type="match status" value="1"/>
</dbReference>
<dbReference type="Proteomes" id="UP001523566">
    <property type="component" value="Unassembled WGS sequence"/>
</dbReference>
<keyword evidence="8" id="KW-1185">Reference proteome</keyword>
<sequence length="207" mass="23099">MKKTTMKHKFLTVIGTALCVLLIPILLINITLIIKSYTNPEEVPSVGGFVPMIVLTDSMYPQIHSGDLIVGKTIKAEDVKVEDVIIFFDPQSKDDAVVTHRVMEVKNENGKISFVTKGDANNANDDMAVPAKNLVGIYDWRIPGAGNIAMFMQTTQGLILCVICPLILLVGYDLLRRRKYEKEKRKDTEALKAELEALKAQNLKKKK</sequence>
<evidence type="ECO:0000256" key="4">
    <source>
        <dbReference type="ARBA" id="ARBA00023136"/>
    </source>
</evidence>
<gene>
    <name evidence="7" type="ORF">NK125_00625</name>
</gene>
<dbReference type="PANTHER" id="PTHR10806:SF6">
    <property type="entry name" value="SIGNAL PEPTIDASE COMPLEX CATALYTIC SUBUNIT SEC11"/>
    <property type="match status" value="1"/>
</dbReference>
<comment type="caution">
    <text evidence="7">The sequence shown here is derived from an EMBL/GenBank/DDBJ whole genome shotgun (WGS) entry which is preliminary data.</text>
</comment>
<accession>A0ABT1E5R3</accession>
<evidence type="ECO:0000313" key="7">
    <source>
        <dbReference type="EMBL" id="MCP1100914.1"/>
    </source>
</evidence>
<evidence type="ECO:0000256" key="6">
    <source>
        <dbReference type="SAM" id="Phobius"/>
    </source>
</evidence>
<dbReference type="RefSeq" id="WP_262064700.1">
    <property type="nucleotide sequence ID" value="NZ_JAMXOD010000001.1"/>
</dbReference>
<evidence type="ECO:0000256" key="1">
    <source>
        <dbReference type="ARBA" id="ARBA00004370"/>
    </source>
</evidence>
<dbReference type="GO" id="GO:0009003">
    <property type="term" value="F:signal peptidase activity"/>
    <property type="evidence" value="ECO:0007669"/>
    <property type="project" value="UniProtKB-EC"/>
</dbReference>
<organism evidence="7 8">
    <name type="scientific">Aequitasia blattaphilus</name>
    <dbReference type="NCBI Taxonomy" id="2949332"/>
    <lineage>
        <taxon>Bacteria</taxon>
        <taxon>Bacillati</taxon>
        <taxon>Bacillota</taxon>
        <taxon>Clostridia</taxon>
        <taxon>Lachnospirales</taxon>
        <taxon>Lachnospiraceae</taxon>
        <taxon>Aequitasia</taxon>
    </lineage>
</organism>
<keyword evidence="2 6" id="KW-0812">Transmembrane</keyword>
<feature type="transmembrane region" description="Helical" evidence="6">
    <location>
        <begin position="157"/>
        <end position="175"/>
    </location>
</feature>
<keyword evidence="4 6" id="KW-0472">Membrane</keyword>
<dbReference type="PANTHER" id="PTHR10806">
    <property type="entry name" value="SIGNAL PEPTIDASE COMPLEX CATALYTIC SUBUNIT SEC11"/>
    <property type="match status" value="1"/>
</dbReference>
<proteinExistence type="predicted"/>
<dbReference type="InterPro" id="IPR001733">
    <property type="entry name" value="Peptidase_S26B"/>
</dbReference>
<evidence type="ECO:0000256" key="5">
    <source>
        <dbReference type="NCBIfam" id="TIGR02228"/>
    </source>
</evidence>
<evidence type="ECO:0000256" key="2">
    <source>
        <dbReference type="ARBA" id="ARBA00022692"/>
    </source>
</evidence>
<protein>
    <recommendedName>
        <fullName evidence="5">Signal peptidase I</fullName>
        <ecNumber evidence="5">3.4.21.89</ecNumber>
    </recommendedName>
</protein>
<feature type="transmembrane region" description="Helical" evidence="6">
    <location>
        <begin position="12"/>
        <end position="34"/>
    </location>
</feature>
<keyword evidence="3 6" id="KW-1133">Transmembrane helix</keyword>
<dbReference type="InterPro" id="IPR019533">
    <property type="entry name" value="Peptidase_S26"/>
</dbReference>
<dbReference type="NCBIfam" id="TIGR02228">
    <property type="entry name" value="sigpep_I_arch"/>
    <property type="match status" value="1"/>
</dbReference>
<comment type="subcellular location">
    <subcellularLocation>
        <location evidence="1">Membrane</location>
    </subcellularLocation>
</comment>
<dbReference type="Gene3D" id="2.10.109.10">
    <property type="entry name" value="Umud Fragment, subunit A"/>
    <property type="match status" value="1"/>
</dbReference>
<evidence type="ECO:0000313" key="8">
    <source>
        <dbReference type="Proteomes" id="UP001523566"/>
    </source>
</evidence>